<dbReference type="GO" id="GO:0008218">
    <property type="term" value="P:bioluminescence"/>
    <property type="evidence" value="ECO:0007669"/>
    <property type="project" value="UniProtKB-KW"/>
</dbReference>
<reference evidence="4" key="1">
    <citation type="journal article" date="2008" name="Nature">
        <title>The amphioxus genome and the evolution of the chordate karyotype.</title>
        <authorList>
            <consortium name="US DOE Joint Genome Institute (JGI-PGF)"/>
            <person name="Putnam N.H."/>
            <person name="Butts T."/>
            <person name="Ferrier D.E.K."/>
            <person name="Furlong R.F."/>
            <person name="Hellsten U."/>
            <person name="Kawashima T."/>
            <person name="Robinson-Rechavi M."/>
            <person name="Shoguchi E."/>
            <person name="Terry A."/>
            <person name="Yu J.-K."/>
            <person name="Benito-Gutierrez E.L."/>
            <person name="Dubchak I."/>
            <person name="Garcia-Fernandez J."/>
            <person name="Gibson-Brown J.J."/>
            <person name="Grigoriev I.V."/>
            <person name="Horton A.C."/>
            <person name="de Jong P.J."/>
            <person name="Jurka J."/>
            <person name="Kapitonov V.V."/>
            <person name="Kohara Y."/>
            <person name="Kuroki Y."/>
            <person name="Lindquist E."/>
            <person name="Lucas S."/>
            <person name="Osoegawa K."/>
            <person name="Pennacchio L.A."/>
            <person name="Salamov A.A."/>
            <person name="Satou Y."/>
            <person name="Sauka-Spengler T."/>
            <person name="Schmutz J."/>
            <person name="Shin-I T."/>
            <person name="Toyoda A."/>
            <person name="Bronner-Fraser M."/>
            <person name="Fujiyama A."/>
            <person name="Holland L.Z."/>
            <person name="Holland P.W.H."/>
            <person name="Satoh N."/>
            <person name="Rokhsar D.S."/>
        </authorList>
    </citation>
    <scope>NUCLEOTIDE SEQUENCE [LARGE SCALE GENOMIC DNA]</scope>
    <source>
        <strain evidence="4">S238N-H82</strain>
        <tissue evidence="4">Testes</tissue>
    </source>
</reference>
<comment type="similarity">
    <text evidence="1">Belongs to the GFP family.</text>
</comment>
<keyword evidence="2" id="KW-0455">Luminescence</keyword>
<keyword evidence="3" id="KW-0599">Photoprotein</keyword>
<organism>
    <name type="scientific">Branchiostoma floridae</name>
    <name type="common">Florida lancelet</name>
    <name type="synonym">Amphioxus</name>
    <dbReference type="NCBI Taxonomy" id="7739"/>
    <lineage>
        <taxon>Eukaryota</taxon>
        <taxon>Metazoa</taxon>
        <taxon>Chordata</taxon>
        <taxon>Cephalochordata</taxon>
        <taxon>Leptocardii</taxon>
        <taxon>Amphioxiformes</taxon>
        <taxon>Branchiostomatidae</taxon>
        <taxon>Branchiostoma</taxon>
    </lineage>
</organism>
<dbReference type="InterPro" id="IPR011584">
    <property type="entry name" value="GFP-related"/>
</dbReference>
<proteinExistence type="inferred from homology"/>
<dbReference type="Gene3D" id="2.40.155.10">
    <property type="entry name" value="Green fluorescent protein"/>
    <property type="match status" value="1"/>
</dbReference>
<evidence type="ECO:0000313" key="4">
    <source>
        <dbReference type="EMBL" id="EEN57096.1"/>
    </source>
</evidence>
<gene>
    <name evidence="4" type="ORF">BRAFLDRAFT_75519</name>
</gene>
<dbReference type="EMBL" id="GG666547">
    <property type="protein sequence ID" value="EEN57096.1"/>
    <property type="molecule type" value="Genomic_DNA"/>
</dbReference>
<dbReference type="AlphaFoldDB" id="C3YR99"/>
<dbReference type="SUPFAM" id="SSF54511">
    <property type="entry name" value="GFP-like"/>
    <property type="match status" value="1"/>
</dbReference>
<name>C3YR99_BRAFL</name>
<protein>
    <submittedName>
        <fullName evidence="4">Uncharacterized protein</fullName>
    </submittedName>
</protein>
<evidence type="ECO:0000256" key="2">
    <source>
        <dbReference type="ARBA" id="ARBA00023223"/>
    </source>
</evidence>
<evidence type="ECO:0000256" key="1">
    <source>
        <dbReference type="ARBA" id="ARBA00008949"/>
    </source>
</evidence>
<accession>C3YR99</accession>
<dbReference type="Pfam" id="PF01353">
    <property type="entry name" value="GFP"/>
    <property type="match status" value="1"/>
</dbReference>
<dbReference type="InterPro" id="IPR009017">
    <property type="entry name" value="GFP"/>
</dbReference>
<sequence length="264" mass="30000">MLYANEGNYQRYKRRGDSAVFLTSWTTGRSEDEPKKSSTSSSQLLTPLPTTHELHIFGSFNGVEFDMVGRGIGNPNDGYEELNLKSTKGALKFSPWILVPQIGYGFHQYLPYPDGMSPFQAAMQDGSGYQVHRTMQFEDGASLTAHFRYTYEGSHIKGEFQVIGTGFPADGPVMTNKLTAADWCVVKMVYPNDKTILSTFDWTYTTTEGKRYQSTVRTNYTFAKPMAANILQKQPMFVFRKTELQHSKTELTFKEWQKAFTDVM</sequence>
<evidence type="ECO:0000256" key="3">
    <source>
        <dbReference type="ARBA" id="ARBA00023262"/>
    </source>
</evidence>
<dbReference type="InParanoid" id="C3YR99"/>